<dbReference type="GO" id="GO:0046872">
    <property type="term" value="F:metal ion binding"/>
    <property type="evidence" value="ECO:0007669"/>
    <property type="project" value="UniProtKB-KW"/>
</dbReference>
<evidence type="ECO:0000256" key="4">
    <source>
        <dbReference type="ARBA" id="ARBA00023004"/>
    </source>
</evidence>
<dbReference type="EMBL" id="CP017476">
    <property type="protein sequence ID" value="AOW15061.1"/>
    <property type="molecule type" value="Genomic_DNA"/>
</dbReference>
<dbReference type="InterPro" id="IPR001055">
    <property type="entry name" value="Adrenodoxin-like"/>
</dbReference>
<gene>
    <name evidence="8" type="ORF">LPB072_21885</name>
    <name evidence="9" type="ORF">LPB72_21270</name>
</gene>
<dbReference type="PANTHER" id="PTHR23426:SF65">
    <property type="entry name" value="FERREDOXIN-2, MITOCHONDRIAL"/>
    <property type="match status" value="1"/>
</dbReference>
<evidence type="ECO:0000256" key="6">
    <source>
        <dbReference type="ARBA" id="ARBA00034078"/>
    </source>
</evidence>
<organism evidence="8 11">
    <name type="scientific">Hydrogenophaga crassostreae</name>
    <dbReference type="NCBI Taxonomy" id="1763535"/>
    <lineage>
        <taxon>Bacteria</taxon>
        <taxon>Pseudomonadati</taxon>
        <taxon>Pseudomonadota</taxon>
        <taxon>Betaproteobacteria</taxon>
        <taxon>Burkholderiales</taxon>
        <taxon>Comamonadaceae</taxon>
        <taxon>Hydrogenophaga</taxon>
    </lineage>
</organism>
<dbReference type="InterPro" id="IPR012675">
    <property type="entry name" value="Beta-grasp_dom_sf"/>
</dbReference>
<name>A0A162VR30_9BURK</name>
<dbReference type="Proteomes" id="UP000185657">
    <property type="component" value="Unassembled WGS sequence"/>
</dbReference>
<dbReference type="InterPro" id="IPR018298">
    <property type="entry name" value="Adrenodoxin_Fe-S_BS"/>
</dbReference>
<dbReference type="Gene3D" id="3.10.20.30">
    <property type="match status" value="1"/>
</dbReference>
<reference evidence="8 11" key="2">
    <citation type="submission" date="2016-10" db="EMBL/GenBank/DDBJ databases">
        <title>Hydorgenophaga sp. LPB0072 isolated from gastropod.</title>
        <authorList>
            <person name="Kim E."/>
            <person name="Yi H."/>
        </authorList>
    </citation>
    <scope>NUCLEOTIDE SEQUENCE [LARGE SCALE GENOMIC DNA]</scope>
    <source>
        <strain evidence="8 11">LPB0072</strain>
    </source>
</reference>
<protein>
    <submittedName>
        <fullName evidence="8">(2Fe-2S)-binding protein</fullName>
    </submittedName>
</protein>
<dbReference type="GO" id="GO:0051537">
    <property type="term" value="F:2 iron, 2 sulfur cluster binding"/>
    <property type="evidence" value="ECO:0007669"/>
    <property type="project" value="UniProtKB-KW"/>
</dbReference>
<dbReference type="Proteomes" id="UP000185680">
    <property type="component" value="Chromosome"/>
</dbReference>
<evidence type="ECO:0000313" key="8">
    <source>
        <dbReference type="EMBL" id="AOW15061.1"/>
    </source>
</evidence>
<evidence type="ECO:0000256" key="2">
    <source>
        <dbReference type="ARBA" id="ARBA00022714"/>
    </source>
</evidence>
<evidence type="ECO:0000256" key="3">
    <source>
        <dbReference type="ARBA" id="ARBA00022723"/>
    </source>
</evidence>
<sequence>MFEMTLIDAAGESRTLQVPEGQSLMQAAVSAGLRGIVGECGGSAMCATCHVYVDEAFGDRLPAPLATEQEMLECTASERRPNSRLGCQIKSSAALDGLVVRLPERQQ</sequence>
<dbReference type="OrthoDB" id="9799640at2"/>
<dbReference type="KEGG" id="hyl:LPB072_21885"/>
<dbReference type="STRING" id="1763535.LPB072_21885"/>
<reference evidence="9 10" key="1">
    <citation type="submission" date="2016-02" db="EMBL/GenBank/DDBJ databases">
        <title>Draft genome sequence of Hydrogenophaga sp. LPB0072.</title>
        <authorList>
            <person name="Shin S.-K."/>
            <person name="Yi H."/>
        </authorList>
    </citation>
    <scope>NUCLEOTIDE SEQUENCE [LARGE SCALE GENOMIC DNA]</scope>
    <source>
        <strain evidence="9 10">LPB0072</strain>
    </source>
</reference>
<keyword evidence="4" id="KW-0408">Iron</keyword>
<evidence type="ECO:0000256" key="1">
    <source>
        <dbReference type="ARBA" id="ARBA00010914"/>
    </source>
</evidence>
<keyword evidence="3" id="KW-0479">Metal-binding</keyword>
<dbReference type="GO" id="GO:0140647">
    <property type="term" value="P:P450-containing electron transport chain"/>
    <property type="evidence" value="ECO:0007669"/>
    <property type="project" value="InterPro"/>
</dbReference>
<dbReference type="InterPro" id="IPR001041">
    <property type="entry name" value="2Fe-2S_ferredoxin-type"/>
</dbReference>
<dbReference type="GO" id="GO:0005829">
    <property type="term" value="C:cytosol"/>
    <property type="evidence" value="ECO:0007669"/>
    <property type="project" value="TreeGrafter"/>
</dbReference>
<dbReference type="EMBL" id="LVWD01000042">
    <property type="protein sequence ID" value="OAD39514.1"/>
    <property type="molecule type" value="Genomic_DNA"/>
</dbReference>
<dbReference type="InterPro" id="IPR036010">
    <property type="entry name" value="2Fe-2S_ferredoxin-like_sf"/>
</dbReference>
<keyword evidence="5" id="KW-0411">Iron-sulfur</keyword>
<dbReference type="PRINTS" id="PR00355">
    <property type="entry name" value="ADRENODOXIN"/>
</dbReference>
<dbReference type="PROSITE" id="PS51085">
    <property type="entry name" value="2FE2S_FER_2"/>
    <property type="match status" value="1"/>
</dbReference>
<evidence type="ECO:0000256" key="5">
    <source>
        <dbReference type="ARBA" id="ARBA00023014"/>
    </source>
</evidence>
<dbReference type="Pfam" id="PF00111">
    <property type="entry name" value="Fer2"/>
    <property type="match status" value="1"/>
</dbReference>
<comment type="cofactor">
    <cofactor evidence="6">
        <name>[2Fe-2S] cluster</name>
        <dbReference type="ChEBI" id="CHEBI:190135"/>
    </cofactor>
</comment>
<evidence type="ECO:0000259" key="7">
    <source>
        <dbReference type="PROSITE" id="PS51085"/>
    </source>
</evidence>
<comment type="similarity">
    <text evidence="1">Belongs to the adrenodoxin/putidaredoxin family.</text>
</comment>
<feature type="domain" description="2Fe-2S ferredoxin-type" evidence="7">
    <location>
        <begin position="2"/>
        <end position="106"/>
    </location>
</feature>
<keyword evidence="10" id="KW-1185">Reference proteome</keyword>
<accession>A0A162VR30</accession>
<dbReference type="SUPFAM" id="SSF54292">
    <property type="entry name" value="2Fe-2S ferredoxin-like"/>
    <property type="match status" value="1"/>
</dbReference>
<keyword evidence="2" id="KW-0001">2Fe-2S</keyword>
<dbReference type="RefSeq" id="WP_066096062.1">
    <property type="nucleotide sequence ID" value="NZ_CP017476.1"/>
</dbReference>
<dbReference type="AlphaFoldDB" id="A0A162VR30"/>
<evidence type="ECO:0000313" key="9">
    <source>
        <dbReference type="EMBL" id="OAD39514.1"/>
    </source>
</evidence>
<dbReference type="GO" id="GO:0009055">
    <property type="term" value="F:electron transfer activity"/>
    <property type="evidence" value="ECO:0007669"/>
    <property type="project" value="TreeGrafter"/>
</dbReference>
<proteinExistence type="inferred from homology"/>
<evidence type="ECO:0000313" key="10">
    <source>
        <dbReference type="Proteomes" id="UP000185657"/>
    </source>
</evidence>
<dbReference type="CDD" id="cd00207">
    <property type="entry name" value="fer2"/>
    <property type="match status" value="1"/>
</dbReference>
<dbReference type="PANTHER" id="PTHR23426">
    <property type="entry name" value="FERREDOXIN/ADRENODOXIN"/>
    <property type="match status" value="1"/>
</dbReference>
<dbReference type="PROSITE" id="PS00814">
    <property type="entry name" value="ADX"/>
    <property type="match status" value="1"/>
</dbReference>
<evidence type="ECO:0000313" key="11">
    <source>
        <dbReference type="Proteomes" id="UP000185680"/>
    </source>
</evidence>